<evidence type="ECO:0000313" key="2">
    <source>
        <dbReference type="Proteomes" id="UP000054783"/>
    </source>
</evidence>
<protein>
    <submittedName>
        <fullName evidence="1">Uncharacterized protein</fullName>
    </submittedName>
</protein>
<gene>
    <name evidence="1" type="ORF">T12_9747</name>
</gene>
<comment type="caution">
    <text evidence="1">The sequence shown here is derived from an EMBL/GenBank/DDBJ whole genome shotgun (WGS) entry which is preliminary data.</text>
</comment>
<sequence length="127" mass="13696">MPVSALSAHSYSSSSMKNCNRFFNVISLRGGNEEPALGIVDHYHNLSGTVQIWWLITVDRLLISKDDSCCTYRPQVNDLGQKKFDSLLSSGQPLAGGVSSVVLFHASSMHSGCAAVAQRPLSISDDP</sequence>
<dbReference type="AlphaFoldDB" id="A0A0V0ZI86"/>
<dbReference type="EMBL" id="JYDQ01000167">
    <property type="protein sequence ID" value="KRY12320.1"/>
    <property type="molecule type" value="Genomic_DNA"/>
</dbReference>
<proteinExistence type="predicted"/>
<reference evidence="1 2" key="1">
    <citation type="submission" date="2015-01" db="EMBL/GenBank/DDBJ databases">
        <title>Evolution of Trichinella species and genotypes.</title>
        <authorList>
            <person name="Korhonen P.K."/>
            <person name="Edoardo P."/>
            <person name="Giuseppe L.R."/>
            <person name="Gasser R.B."/>
        </authorList>
    </citation>
    <scope>NUCLEOTIDE SEQUENCE [LARGE SCALE GENOMIC DNA]</scope>
    <source>
        <strain evidence="1">ISS2496</strain>
    </source>
</reference>
<keyword evidence="2" id="KW-1185">Reference proteome</keyword>
<evidence type="ECO:0000313" key="1">
    <source>
        <dbReference type="EMBL" id="KRY12320.1"/>
    </source>
</evidence>
<dbReference type="Proteomes" id="UP000054783">
    <property type="component" value="Unassembled WGS sequence"/>
</dbReference>
<name>A0A0V0ZI86_9BILA</name>
<organism evidence="1 2">
    <name type="scientific">Trichinella patagoniensis</name>
    <dbReference type="NCBI Taxonomy" id="990121"/>
    <lineage>
        <taxon>Eukaryota</taxon>
        <taxon>Metazoa</taxon>
        <taxon>Ecdysozoa</taxon>
        <taxon>Nematoda</taxon>
        <taxon>Enoplea</taxon>
        <taxon>Dorylaimia</taxon>
        <taxon>Trichinellida</taxon>
        <taxon>Trichinellidae</taxon>
        <taxon>Trichinella</taxon>
    </lineage>
</organism>
<accession>A0A0V0ZI86</accession>